<reference evidence="6" key="1">
    <citation type="journal article" date="2020" name="mSystems">
        <title>Genome- and Community-Level Interaction Insights into Carbon Utilization and Element Cycling Functions of Hydrothermarchaeota in Hydrothermal Sediment.</title>
        <authorList>
            <person name="Zhou Z."/>
            <person name="Liu Y."/>
            <person name="Xu W."/>
            <person name="Pan J."/>
            <person name="Luo Z.H."/>
            <person name="Li M."/>
        </authorList>
    </citation>
    <scope>NUCLEOTIDE SEQUENCE [LARGE SCALE GENOMIC DNA]</scope>
    <source>
        <strain evidence="6">SpSt-655</strain>
    </source>
</reference>
<evidence type="ECO:0000313" key="6">
    <source>
        <dbReference type="EMBL" id="HGQ55241.1"/>
    </source>
</evidence>
<evidence type="ECO:0000256" key="4">
    <source>
        <dbReference type="RuleBase" id="RU004003"/>
    </source>
</evidence>
<gene>
    <name evidence="6" type="ORF">ENU28_02095</name>
</gene>
<keyword evidence="3" id="KW-0472">Membrane</keyword>
<protein>
    <submittedName>
        <fullName evidence="6">Type II secretion system protein GspD</fullName>
    </submittedName>
</protein>
<evidence type="ECO:0000256" key="1">
    <source>
        <dbReference type="ARBA" id="ARBA00004370"/>
    </source>
</evidence>
<dbReference type="GO" id="GO:0016020">
    <property type="term" value="C:membrane"/>
    <property type="evidence" value="ECO:0007669"/>
    <property type="project" value="UniProtKB-SubCell"/>
</dbReference>
<evidence type="ECO:0000256" key="2">
    <source>
        <dbReference type="ARBA" id="ARBA00022729"/>
    </source>
</evidence>
<feature type="domain" description="Type II/III secretion system secretin-like" evidence="5">
    <location>
        <begin position="267"/>
        <end position="425"/>
    </location>
</feature>
<evidence type="ECO:0000256" key="3">
    <source>
        <dbReference type="ARBA" id="ARBA00023136"/>
    </source>
</evidence>
<dbReference type="AlphaFoldDB" id="A0A7V4CHP5"/>
<proteinExistence type="inferred from homology"/>
<dbReference type="PANTHER" id="PTHR30332">
    <property type="entry name" value="PROBABLE GENERAL SECRETION PATHWAY PROTEIN D"/>
    <property type="match status" value="1"/>
</dbReference>
<dbReference type="InterPro" id="IPR001775">
    <property type="entry name" value="GspD/PilQ"/>
</dbReference>
<keyword evidence="2" id="KW-0732">Signal</keyword>
<comment type="similarity">
    <text evidence="4">Belongs to the bacterial secretin family.</text>
</comment>
<dbReference type="EMBL" id="DTBX01000078">
    <property type="protein sequence ID" value="HGQ55241.1"/>
    <property type="molecule type" value="Genomic_DNA"/>
</dbReference>
<dbReference type="Gene3D" id="3.30.1370.130">
    <property type="match status" value="1"/>
</dbReference>
<dbReference type="InterPro" id="IPR004846">
    <property type="entry name" value="T2SS/T3SS_dom"/>
</dbReference>
<comment type="subcellular location">
    <subcellularLocation>
        <location evidence="1">Membrane</location>
    </subcellularLocation>
</comment>
<name>A0A7V4CHP5_UNCW3</name>
<dbReference type="PRINTS" id="PR00811">
    <property type="entry name" value="BCTERIALGSPD"/>
</dbReference>
<dbReference type="Pfam" id="PF00263">
    <property type="entry name" value="Secretin"/>
    <property type="match status" value="1"/>
</dbReference>
<dbReference type="GO" id="GO:0015627">
    <property type="term" value="C:type II protein secretion system complex"/>
    <property type="evidence" value="ECO:0007669"/>
    <property type="project" value="TreeGrafter"/>
</dbReference>
<sequence>MRNKLFLISFIFITFLFAQEEVEPETLKKELPMESIPKESVSQETIISGPLVSNVFYESELNQVLKEISDQVGIPIITDGTVSGTITIEIKDLPLEECLKRILFPLGFSFKKLNGYYLVGSGKPDYPSFNLLSTCEIIRPNYLKAKDIFGLLSDFYKPYVKLNEEINALVITAPNQIIEKFKEDLKNIDKPPRQVLIEALVTEISSDAFKELGINWSGKLTKGSDTFNIIANFTDLIDTTFGIFYKIITKGLGKDWYYTFLPTLAVMVQKGKASIKANPKIVTLEGQKASIVVGKEQYYQMLTGPPQYPYVRLEVVKFGTSLNITPFISNKNEITVEIEPEVSDFVGKGIGDLPLISRRGVKTQVRVKDGERIVIGGLLTKNERIVQRKIPILGDIPILGFLFRYNRKETENSEVIVIITPHILRDGLKPKKKKILGIFEKE</sequence>
<dbReference type="PANTHER" id="PTHR30332:SF24">
    <property type="entry name" value="SECRETIN GSPD-RELATED"/>
    <property type="match status" value="1"/>
</dbReference>
<evidence type="ECO:0000259" key="5">
    <source>
        <dbReference type="Pfam" id="PF00263"/>
    </source>
</evidence>
<dbReference type="GO" id="GO:0009306">
    <property type="term" value="P:protein secretion"/>
    <property type="evidence" value="ECO:0007669"/>
    <property type="project" value="InterPro"/>
</dbReference>
<organism evidence="6">
    <name type="scientific">candidate division WOR-3 bacterium</name>
    <dbReference type="NCBI Taxonomy" id="2052148"/>
    <lineage>
        <taxon>Bacteria</taxon>
        <taxon>Bacteria division WOR-3</taxon>
    </lineage>
</organism>
<dbReference type="InterPro" id="IPR050810">
    <property type="entry name" value="Bact_Secretion_Sys_Channel"/>
</dbReference>
<comment type="caution">
    <text evidence="6">The sequence shown here is derived from an EMBL/GenBank/DDBJ whole genome shotgun (WGS) entry which is preliminary data.</text>
</comment>
<accession>A0A7V4CHP5</accession>